<dbReference type="GO" id="GO:0031157">
    <property type="term" value="P:regulation of aggregate size involved in sorocarp development"/>
    <property type="evidence" value="ECO:0007669"/>
    <property type="project" value="InterPro"/>
</dbReference>
<name>F4PP52_CACFS</name>
<dbReference type="Pfam" id="PF18063">
    <property type="entry name" value="BB_PF"/>
    <property type="match status" value="1"/>
</dbReference>
<gene>
    <name evidence="2" type="ORF">DFA_04283</name>
</gene>
<organism evidence="2 3">
    <name type="scientific">Cavenderia fasciculata</name>
    <name type="common">Slime mold</name>
    <name type="synonym">Dictyostelium fasciculatum</name>
    <dbReference type="NCBI Taxonomy" id="261658"/>
    <lineage>
        <taxon>Eukaryota</taxon>
        <taxon>Amoebozoa</taxon>
        <taxon>Evosea</taxon>
        <taxon>Eumycetozoa</taxon>
        <taxon>Dictyostelia</taxon>
        <taxon>Acytosteliales</taxon>
        <taxon>Cavenderiaceae</taxon>
        <taxon>Cavenderia</taxon>
    </lineage>
</organism>
<evidence type="ECO:0000313" key="3">
    <source>
        <dbReference type="Proteomes" id="UP000007797"/>
    </source>
</evidence>
<dbReference type="InterPro" id="IPR038768">
    <property type="entry name" value="SmlA"/>
</dbReference>
<proteinExistence type="predicted"/>
<dbReference type="InterPro" id="IPR040927">
    <property type="entry name" value="PF_Monalysin"/>
</dbReference>
<dbReference type="EMBL" id="GL883009">
    <property type="protein sequence ID" value="EGG22165.1"/>
    <property type="molecule type" value="Genomic_DNA"/>
</dbReference>
<keyword evidence="3" id="KW-1185">Reference proteome</keyword>
<accession>F4PP52</accession>
<sequence>MGDDHASVNEPFDIKNSQMDFDIERVEVVQFGTKFNVKPIAVFNVYLGTQIAASPKTVEVKCFKGSCSHHLEKDEFLKACEDVYEVKNNFDYDYDLIPPTFEIKKTIDLPSAGTFAIFQTAIIYGFRWRDPQTSDWRYLLEAVYANDVFAVPMDHVQYDTVPYNPLYTYFLIDGLSRWSQTK</sequence>
<dbReference type="PANTHER" id="PTHR35884">
    <property type="entry name" value="SMALL AGGREGATE FORMATION PROTEIN"/>
    <property type="match status" value="1"/>
</dbReference>
<dbReference type="GeneID" id="14874530"/>
<dbReference type="PANTHER" id="PTHR35884:SF1">
    <property type="entry name" value="MONALYSIN BETA BARREL PORE-FORMING DOMAIN-CONTAINING PROTEIN-RELATED"/>
    <property type="match status" value="1"/>
</dbReference>
<evidence type="ECO:0000259" key="1">
    <source>
        <dbReference type="Pfam" id="PF18063"/>
    </source>
</evidence>
<dbReference type="RefSeq" id="XP_004360016.1">
    <property type="nucleotide sequence ID" value="XM_004359959.1"/>
</dbReference>
<feature type="domain" description="Monalysin Pore-forming" evidence="1">
    <location>
        <begin position="27"/>
        <end position="171"/>
    </location>
</feature>
<dbReference type="AlphaFoldDB" id="F4PP52"/>
<evidence type="ECO:0000313" key="2">
    <source>
        <dbReference type="EMBL" id="EGG22165.1"/>
    </source>
</evidence>
<reference evidence="3" key="1">
    <citation type="journal article" date="2011" name="Genome Res.">
        <title>Phylogeny-wide analysis of social amoeba genomes highlights ancient origins for complex intercellular communication.</title>
        <authorList>
            <person name="Heidel A.J."/>
            <person name="Lawal H.M."/>
            <person name="Felder M."/>
            <person name="Schilde C."/>
            <person name="Helps N.R."/>
            <person name="Tunggal B."/>
            <person name="Rivero F."/>
            <person name="John U."/>
            <person name="Schleicher M."/>
            <person name="Eichinger L."/>
            <person name="Platzer M."/>
            <person name="Noegel A.A."/>
            <person name="Schaap P."/>
            <person name="Gloeckner G."/>
        </authorList>
    </citation>
    <scope>NUCLEOTIDE SEQUENCE [LARGE SCALE GENOMIC DNA]</scope>
    <source>
        <strain evidence="3">SH3</strain>
    </source>
</reference>
<protein>
    <recommendedName>
        <fullName evidence="1">Monalysin Pore-forming domain-containing protein</fullName>
    </recommendedName>
</protein>
<dbReference type="KEGG" id="dfa:DFA_04283"/>
<dbReference type="Proteomes" id="UP000007797">
    <property type="component" value="Unassembled WGS sequence"/>
</dbReference>